<evidence type="ECO:0000256" key="2">
    <source>
        <dbReference type="ARBA" id="ARBA00022989"/>
    </source>
</evidence>
<accession>A0A1I7NEE6</accession>
<evidence type="ECO:0000313" key="6">
    <source>
        <dbReference type="EMBL" id="SFV33031.1"/>
    </source>
</evidence>
<dbReference type="InterPro" id="IPR036259">
    <property type="entry name" value="MFS_trans_sf"/>
</dbReference>
<evidence type="ECO:0000256" key="1">
    <source>
        <dbReference type="ARBA" id="ARBA00022692"/>
    </source>
</evidence>
<keyword evidence="3 4" id="KW-0472">Membrane</keyword>
<feature type="transmembrane region" description="Helical" evidence="4">
    <location>
        <begin position="175"/>
        <end position="196"/>
    </location>
</feature>
<keyword evidence="2 4" id="KW-1133">Transmembrane helix</keyword>
<feature type="transmembrane region" description="Helical" evidence="4">
    <location>
        <begin position="346"/>
        <end position="368"/>
    </location>
</feature>
<evidence type="ECO:0000256" key="4">
    <source>
        <dbReference type="SAM" id="Phobius"/>
    </source>
</evidence>
<dbReference type="GO" id="GO:0022857">
    <property type="term" value="F:transmembrane transporter activity"/>
    <property type="evidence" value="ECO:0007669"/>
    <property type="project" value="InterPro"/>
</dbReference>
<organism evidence="6 7">
    <name type="scientific">Devosia crocina</name>
    <dbReference type="NCBI Taxonomy" id="429728"/>
    <lineage>
        <taxon>Bacteria</taxon>
        <taxon>Pseudomonadati</taxon>
        <taxon>Pseudomonadota</taxon>
        <taxon>Alphaproteobacteria</taxon>
        <taxon>Hyphomicrobiales</taxon>
        <taxon>Devosiaceae</taxon>
        <taxon>Devosia</taxon>
    </lineage>
</organism>
<feature type="transmembrane region" description="Helical" evidence="4">
    <location>
        <begin position="314"/>
        <end position="334"/>
    </location>
</feature>
<dbReference type="EMBL" id="FPCK01000001">
    <property type="protein sequence ID" value="SFV33031.1"/>
    <property type="molecule type" value="Genomic_DNA"/>
</dbReference>
<evidence type="ECO:0000259" key="5">
    <source>
        <dbReference type="PROSITE" id="PS50850"/>
    </source>
</evidence>
<name>A0A1I7NEE6_9HYPH</name>
<dbReference type="SUPFAM" id="SSF103473">
    <property type="entry name" value="MFS general substrate transporter"/>
    <property type="match status" value="1"/>
</dbReference>
<feature type="transmembrane region" description="Helical" evidence="4">
    <location>
        <begin position="288"/>
        <end position="308"/>
    </location>
</feature>
<feature type="transmembrane region" description="Helical" evidence="4">
    <location>
        <begin position="107"/>
        <end position="125"/>
    </location>
</feature>
<dbReference type="PANTHER" id="PTHR43129">
    <property type="entry name" value="FOSMIDOMYCIN RESISTANCE PROTEIN"/>
    <property type="match status" value="1"/>
</dbReference>
<evidence type="ECO:0000313" key="7">
    <source>
        <dbReference type="Proteomes" id="UP000199074"/>
    </source>
</evidence>
<dbReference type="GO" id="GO:0005886">
    <property type="term" value="C:plasma membrane"/>
    <property type="evidence" value="ECO:0007669"/>
    <property type="project" value="TreeGrafter"/>
</dbReference>
<dbReference type="RefSeq" id="WP_092423520.1">
    <property type="nucleotide sequence ID" value="NZ_FPCK01000001.1"/>
</dbReference>
<feature type="transmembrane region" description="Helical" evidence="4">
    <location>
        <begin position="50"/>
        <end position="70"/>
    </location>
</feature>
<evidence type="ECO:0000256" key="3">
    <source>
        <dbReference type="ARBA" id="ARBA00023136"/>
    </source>
</evidence>
<dbReference type="Pfam" id="PF07690">
    <property type="entry name" value="MFS_1"/>
    <property type="match status" value="2"/>
</dbReference>
<feature type="transmembrane region" description="Helical" evidence="4">
    <location>
        <begin position="82"/>
        <end position="101"/>
    </location>
</feature>
<reference evidence="6 7" key="1">
    <citation type="submission" date="2016-10" db="EMBL/GenBank/DDBJ databases">
        <authorList>
            <person name="de Groot N.N."/>
        </authorList>
    </citation>
    <scope>NUCLEOTIDE SEQUENCE [LARGE SCALE GENOMIC DNA]</scope>
    <source>
        <strain evidence="6 7">IPL20</strain>
    </source>
</reference>
<sequence length="409" mass="43514">MSTETRTAAPSAGQQTALSIILAVSGAHLLNDLLQFLLPALYPLLKDTYGLSYLQIGLLTLGQQITACFLQPIFGLRGDLKPHPYSLALSLIIVTVGILGLALANSFFWLFLAAVVMGTGSALFHPEASRVSRMASGGRLGFAQSLFQVGGNLGTALGPLAAALILLPLGQSTTMWFLVLGLLGILVLTHVGRWFVEHQRQAASRPAVAIRKPALSRNRLILAFVVIGALLLSKFIYIEGLKSYYAFFLMEKFALSAEEAQIYLFLFLGAVAAGTFIGGPIGDRYGRLAVIWVSILGSLPFTLAMPYLDLYGTAAMSILTGLILSSAFSAMVVYAQELVPGKVGMIAGFVFGFAFGIGALGAAGMGALADEIGIIEVFQICAFLPVLGILTIFLPRTAELHPELKEKRA</sequence>
<gene>
    <name evidence="6" type="ORF">SAMN05216456_1859</name>
</gene>
<dbReference type="InterPro" id="IPR011701">
    <property type="entry name" value="MFS"/>
</dbReference>
<dbReference type="STRING" id="429728.SAMN05216456_1859"/>
<feature type="transmembrane region" description="Helical" evidence="4">
    <location>
        <begin position="374"/>
        <end position="395"/>
    </location>
</feature>
<dbReference type="AlphaFoldDB" id="A0A1I7NEE6"/>
<dbReference type="InterPro" id="IPR020846">
    <property type="entry name" value="MFS_dom"/>
</dbReference>
<feature type="transmembrane region" description="Helical" evidence="4">
    <location>
        <begin position="146"/>
        <end position="169"/>
    </location>
</feature>
<feature type="transmembrane region" description="Helical" evidence="4">
    <location>
        <begin position="220"/>
        <end position="240"/>
    </location>
</feature>
<dbReference type="PROSITE" id="PS50850">
    <property type="entry name" value="MFS"/>
    <property type="match status" value="1"/>
</dbReference>
<dbReference type="OrthoDB" id="9770492at2"/>
<keyword evidence="1 4" id="KW-0812">Transmembrane</keyword>
<proteinExistence type="predicted"/>
<keyword evidence="7" id="KW-1185">Reference proteome</keyword>
<protein>
    <submittedName>
        <fullName evidence="6">MFS transporter, FSR family, fosmidomycin resistance protein</fullName>
    </submittedName>
</protein>
<dbReference type="Proteomes" id="UP000199074">
    <property type="component" value="Unassembled WGS sequence"/>
</dbReference>
<dbReference type="Gene3D" id="1.20.1250.20">
    <property type="entry name" value="MFS general substrate transporter like domains"/>
    <property type="match status" value="2"/>
</dbReference>
<feature type="domain" description="Major facilitator superfamily (MFS) profile" evidence="5">
    <location>
        <begin position="20"/>
        <end position="400"/>
    </location>
</feature>
<dbReference type="CDD" id="cd17478">
    <property type="entry name" value="MFS_FsR"/>
    <property type="match status" value="1"/>
</dbReference>
<feature type="transmembrane region" description="Helical" evidence="4">
    <location>
        <begin position="260"/>
        <end position="281"/>
    </location>
</feature>
<dbReference type="PANTHER" id="PTHR43129:SF1">
    <property type="entry name" value="FOSMIDOMYCIN RESISTANCE PROTEIN"/>
    <property type="match status" value="1"/>
</dbReference>